<dbReference type="GeneID" id="68110665"/>
<dbReference type="EMBL" id="VFQX01000034">
    <property type="protein sequence ID" value="KAF0977455.1"/>
    <property type="molecule type" value="Genomic_DNA"/>
</dbReference>
<feature type="domain" description="Nitroreductase" evidence="1">
    <location>
        <begin position="75"/>
        <end position="274"/>
    </location>
</feature>
<dbReference type="VEuPathDB" id="AmoebaDB:NfTy_071280"/>
<reference evidence="2 3" key="1">
    <citation type="journal article" date="2019" name="Sci. Rep.">
        <title>Nanopore sequencing improves the draft genome of the human pathogenic amoeba Naegleria fowleri.</title>
        <authorList>
            <person name="Liechti N."/>
            <person name="Schurch N."/>
            <person name="Bruggmann R."/>
            <person name="Wittwer M."/>
        </authorList>
    </citation>
    <scope>NUCLEOTIDE SEQUENCE [LARGE SCALE GENOMIC DNA]</scope>
    <source>
        <strain evidence="2 3">ATCC 30894</strain>
    </source>
</reference>
<proteinExistence type="predicted"/>
<dbReference type="OrthoDB" id="41362at2759"/>
<dbReference type="Gene3D" id="3.40.109.10">
    <property type="entry name" value="NADH Oxidase"/>
    <property type="match status" value="1"/>
</dbReference>
<dbReference type="AlphaFoldDB" id="A0A6A5BVS3"/>
<protein>
    <recommendedName>
        <fullName evidence="1">Nitroreductase domain-containing protein</fullName>
    </recommendedName>
</protein>
<evidence type="ECO:0000313" key="3">
    <source>
        <dbReference type="Proteomes" id="UP000444721"/>
    </source>
</evidence>
<dbReference type="InterPro" id="IPR050461">
    <property type="entry name" value="Nitroreductase_HadB/RutE"/>
</dbReference>
<dbReference type="Proteomes" id="UP000444721">
    <property type="component" value="Unassembled WGS sequence"/>
</dbReference>
<dbReference type="OMA" id="CMMEGID"/>
<evidence type="ECO:0000259" key="1">
    <source>
        <dbReference type="Pfam" id="PF00881"/>
    </source>
</evidence>
<dbReference type="Pfam" id="PF00881">
    <property type="entry name" value="Nitroreductase"/>
    <property type="match status" value="1"/>
</dbReference>
<dbReference type="RefSeq" id="XP_044562168.1">
    <property type="nucleotide sequence ID" value="XM_044706752.1"/>
</dbReference>
<keyword evidence="3" id="KW-1185">Reference proteome</keyword>
<sequence>MKVFQFSKSTFQNMVYSNSTPIQNYLLFGMNISNKSFFHHYFKSFEEKQSFSKQFNDARKDMLPEEAAIFEKIVLNRKAIKSFIPDKPVPPEVLSHILGLTQRAPSGYNLQPWVAVVVSDPEKRKALYTASLSQQKILEAPITVVFAANLNALANQSKVISMGVQNGTMTEKEAQQMYQKTTAYLGTGPLCLFQLAKFIGGSVISMFRPMIVPPINMKAHVWKHTMLPVQTFMFAASSHGLDTCPMEGFDERRVREIVGLPSNFSVPVIVSLGYASDHPINHKPQSLRIPPEDQYFDNQYGNHKKDVRSFNDVVLKSKKSEE</sequence>
<dbReference type="VEuPathDB" id="AmoebaDB:FDP41_003447"/>
<accession>A0A6A5BVS3</accession>
<dbReference type="VEuPathDB" id="AmoebaDB:NF0063100"/>
<evidence type="ECO:0000313" key="2">
    <source>
        <dbReference type="EMBL" id="KAF0977455.1"/>
    </source>
</evidence>
<dbReference type="PANTHER" id="PTHR43543:SF1">
    <property type="entry name" value="MALONIC SEMIALDEHYDE REDUCTASE RUTE-RELATED"/>
    <property type="match status" value="1"/>
</dbReference>
<dbReference type="GO" id="GO:0016491">
    <property type="term" value="F:oxidoreductase activity"/>
    <property type="evidence" value="ECO:0007669"/>
    <property type="project" value="InterPro"/>
</dbReference>
<dbReference type="InterPro" id="IPR000415">
    <property type="entry name" value="Nitroreductase-like"/>
</dbReference>
<dbReference type="InterPro" id="IPR029479">
    <property type="entry name" value="Nitroreductase"/>
</dbReference>
<organism evidence="2 3">
    <name type="scientific">Naegleria fowleri</name>
    <name type="common">Brain eating amoeba</name>
    <dbReference type="NCBI Taxonomy" id="5763"/>
    <lineage>
        <taxon>Eukaryota</taxon>
        <taxon>Discoba</taxon>
        <taxon>Heterolobosea</taxon>
        <taxon>Tetramitia</taxon>
        <taxon>Eutetramitia</taxon>
        <taxon>Vahlkampfiidae</taxon>
        <taxon>Naegleria</taxon>
    </lineage>
</organism>
<dbReference type="PANTHER" id="PTHR43543">
    <property type="entry name" value="MALONIC SEMIALDEHYDE REDUCTASE RUTE-RELATED"/>
    <property type="match status" value="1"/>
</dbReference>
<dbReference type="SUPFAM" id="SSF55469">
    <property type="entry name" value="FMN-dependent nitroreductase-like"/>
    <property type="match status" value="1"/>
</dbReference>
<comment type="caution">
    <text evidence="2">The sequence shown here is derived from an EMBL/GenBank/DDBJ whole genome shotgun (WGS) entry which is preliminary data.</text>
</comment>
<name>A0A6A5BVS3_NAEFO</name>
<gene>
    <name evidence="2" type="ORF">FDP41_003447</name>
</gene>